<dbReference type="EMBL" id="JADEXN010000400">
    <property type="protein sequence ID" value="MBE9042631.1"/>
    <property type="molecule type" value="Genomic_DNA"/>
</dbReference>
<dbReference type="SUPFAM" id="SSF53474">
    <property type="entry name" value="alpha/beta-Hydrolases"/>
    <property type="match status" value="1"/>
</dbReference>
<dbReference type="Proteomes" id="UP000621799">
    <property type="component" value="Unassembled WGS sequence"/>
</dbReference>
<comment type="caution">
    <text evidence="3">The sequence shown here is derived from an EMBL/GenBank/DDBJ whole genome shotgun (WGS) entry which is preliminary data.</text>
</comment>
<dbReference type="InterPro" id="IPR029058">
    <property type="entry name" value="AB_hydrolase_fold"/>
</dbReference>
<dbReference type="InterPro" id="IPR000639">
    <property type="entry name" value="Epox_hydrolase-like"/>
</dbReference>
<dbReference type="PRINTS" id="PR00111">
    <property type="entry name" value="ABHYDROLASE"/>
</dbReference>
<proteinExistence type="predicted"/>
<name>A0A928W269_9CYAN</name>
<evidence type="ECO:0000256" key="1">
    <source>
        <dbReference type="ARBA" id="ARBA00022801"/>
    </source>
</evidence>
<gene>
    <name evidence="3" type="ORF">IQ235_17865</name>
</gene>
<evidence type="ECO:0000313" key="3">
    <source>
        <dbReference type="EMBL" id="MBE9042631.1"/>
    </source>
</evidence>
<keyword evidence="1 3" id="KW-0378">Hydrolase</keyword>
<dbReference type="PRINTS" id="PR00412">
    <property type="entry name" value="EPOXHYDRLASE"/>
</dbReference>
<organism evidence="3 4">
    <name type="scientific">Zarconia navalis LEGE 11467</name>
    <dbReference type="NCBI Taxonomy" id="1828826"/>
    <lineage>
        <taxon>Bacteria</taxon>
        <taxon>Bacillati</taxon>
        <taxon>Cyanobacteriota</taxon>
        <taxon>Cyanophyceae</taxon>
        <taxon>Oscillatoriophycideae</taxon>
        <taxon>Oscillatoriales</taxon>
        <taxon>Oscillatoriales incertae sedis</taxon>
        <taxon>Zarconia</taxon>
        <taxon>Zarconia navalis</taxon>
    </lineage>
</organism>
<accession>A0A928W269</accession>
<dbReference type="InterPro" id="IPR000073">
    <property type="entry name" value="AB_hydrolase_1"/>
</dbReference>
<keyword evidence="4" id="KW-1185">Reference proteome</keyword>
<reference evidence="3" key="1">
    <citation type="submission" date="2020-10" db="EMBL/GenBank/DDBJ databases">
        <authorList>
            <person name="Castelo-Branco R."/>
            <person name="Eusebio N."/>
            <person name="Adriana R."/>
            <person name="Vieira A."/>
            <person name="Brugerolle De Fraissinette N."/>
            <person name="Rezende De Castro R."/>
            <person name="Schneider M.P."/>
            <person name="Vasconcelos V."/>
            <person name="Leao P.N."/>
        </authorList>
    </citation>
    <scope>NUCLEOTIDE SEQUENCE</scope>
    <source>
        <strain evidence="3">LEGE 11467</strain>
    </source>
</reference>
<sequence length="292" mass="33685">MTQSDAAWQHSFINTNRIRLHCVTKGEGDLVLLLHGFPEFWYSWRYQIPALARHFKVVVPDLRGYNDSDKPKSGYDLDTVSADIQGLIEALGYQKAHLVGHDWGGAIAWHFAQKFPRLLDRLAILNAPHPGRFLQELSSNLDQQRRSWYLFACQVPGIPEWLIQNNLKDFVKNLFREQAVRKGAFSSEDTQMYQAALEKPGVLSAILNYYRQFLSPQNWLFEGWKTPDRITVPTLVLWGEEDTLLSKKLTEGLDKLIAAPFKLRIVPNCGHWIQQEVPQTVNRELSNFLRRG</sequence>
<dbReference type="AlphaFoldDB" id="A0A928W269"/>
<protein>
    <submittedName>
        <fullName evidence="3">Alpha/beta hydrolase</fullName>
    </submittedName>
</protein>
<evidence type="ECO:0000313" key="4">
    <source>
        <dbReference type="Proteomes" id="UP000621799"/>
    </source>
</evidence>
<dbReference type="RefSeq" id="WP_264322785.1">
    <property type="nucleotide sequence ID" value="NZ_JADEXN010000400.1"/>
</dbReference>
<dbReference type="GO" id="GO:0016787">
    <property type="term" value="F:hydrolase activity"/>
    <property type="evidence" value="ECO:0007669"/>
    <property type="project" value="UniProtKB-KW"/>
</dbReference>
<dbReference type="PANTHER" id="PTHR43329">
    <property type="entry name" value="EPOXIDE HYDROLASE"/>
    <property type="match status" value="1"/>
</dbReference>
<dbReference type="Pfam" id="PF00561">
    <property type="entry name" value="Abhydrolase_1"/>
    <property type="match status" value="1"/>
</dbReference>
<evidence type="ECO:0000259" key="2">
    <source>
        <dbReference type="Pfam" id="PF00561"/>
    </source>
</evidence>
<dbReference type="Gene3D" id="3.40.50.1820">
    <property type="entry name" value="alpha/beta hydrolase"/>
    <property type="match status" value="1"/>
</dbReference>
<feature type="domain" description="AB hydrolase-1" evidence="2">
    <location>
        <begin position="30"/>
        <end position="274"/>
    </location>
</feature>